<evidence type="ECO:0000256" key="2">
    <source>
        <dbReference type="ARBA" id="ARBA00022636"/>
    </source>
</evidence>
<dbReference type="PANTHER" id="PTHR33121">
    <property type="entry name" value="CYCLIC DI-GMP PHOSPHODIESTERASE PDEF"/>
    <property type="match status" value="1"/>
</dbReference>
<dbReference type="InterPro" id="IPR003660">
    <property type="entry name" value="HAMP_dom"/>
</dbReference>
<sequence length="750" mass="82819">MSFRARLLLVMLVLTIGIQLVVSWAVLSALKTTAMEQGEKELGVASGVAQALLDGWGQQLLHSVDLLVEDPRFREAIDPLDSAVRVDVLGEYAERMGANMVSLLDDEGRVMVSSHHDAGATDAFPDLRDQARRTDGTITLFIHDGEAFQLVLHPVRGTTSVGWLVMGFRLDEDMATALSALIRSDTHFEVQVGEGEDVGLVGSEGLRRASTLFEDAKGRIQLVVERSYETLLADYQAIKRQLAIILAISLALMLVAASLIARGVSLPLLRLVGAAKSVGRGEPLDLDRLPRKGEFGLLSSTMLKMQNDLVRREADIRKRSRQDQLTGLGNRQCANEDIEAAIATGRPFTLLRLTINHMRRINDTFGHDFGDQVLSTLAGRLADLPAPKAGAYRLSGDEFLLLLSVSHLDPLWLEDTHRRLTRAIRLDGSPVTLDCAMGEARYPEHGGEANLLLRRAEIALDRARQLRQSYQCYLHGQDERHLRHLSLVRDLQHAASNGEFSLRYQPQVSALTGRALGMEALLRWDHPRLGRIPPDEFIALAERSGLIHQLTQWVIDTGCQQLARWSEAGLNVRLGVNISAMDLQQPGLIKRVERALDRHGLRGECLCIELTESALMESPEMGARKLQSLRAMGVELAIDDYGTGYSSLAQLKRMPVQELKIDKSFVMQLVKGSEDDVIVSSTIELAHHLGLSVVAEGVEDQTVADHLAEQGCHMLQGFLISRPMTAEAATEWLRSRVGDGIRDAANEELR</sequence>
<dbReference type="PROSITE" id="PS50887">
    <property type="entry name" value="GGDEF"/>
    <property type="match status" value="1"/>
</dbReference>
<evidence type="ECO:0000259" key="6">
    <source>
        <dbReference type="PROSITE" id="PS50887"/>
    </source>
</evidence>
<dbReference type="Gene3D" id="3.30.70.270">
    <property type="match status" value="1"/>
</dbReference>
<dbReference type="InterPro" id="IPR029787">
    <property type="entry name" value="Nucleotide_cyclase"/>
</dbReference>
<proteinExistence type="predicted"/>
<dbReference type="SMART" id="SM00052">
    <property type="entry name" value="EAL"/>
    <property type="match status" value="1"/>
</dbReference>
<keyword evidence="3" id="KW-1133">Transmembrane helix</keyword>
<dbReference type="InterPro" id="IPR035919">
    <property type="entry name" value="EAL_sf"/>
</dbReference>
<dbReference type="SMART" id="SM00267">
    <property type="entry name" value="GGDEF"/>
    <property type="match status" value="1"/>
</dbReference>
<accession>A0AAU7KG01</accession>
<dbReference type="InterPro" id="IPR029150">
    <property type="entry name" value="dCache_3"/>
</dbReference>
<dbReference type="CDD" id="cd01948">
    <property type="entry name" value="EAL"/>
    <property type="match status" value="1"/>
</dbReference>
<evidence type="ECO:0000256" key="3">
    <source>
        <dbReference type="SAM" id="Phobius"/>
    </source>
</evidence>
<dbReference type="EC" id="3.1.4.52" evidence="1"/>
<evidence type="ECO:0000313" key="7">
    <source>
        <dbReference type="EMBL" id="XBO70596.1"/>
    </source>
</evidence>
<dbReference type="Pfam" id="PF00563">
    <property type="entry name" value="EAL"/>
    <property type="match status" value="1"/>
</dbReference>
<reference evidence="7" key="1">
    <citation type="submission" date="2022-06" db="EMBL/GenBank/DDBJ databases">
        <title>A novel DMS-producing enzyme.</title>
        <authorList>
            <person name="Zhang Y."/>
        </authorList>
    </citation>
    <scope>NUCLEOTIDE SEQUENCE</scope>
    <source>
        <strain evidence="7">RT37</strain>
    </source>
</reference>
<dbReference type="SUPFAM" id="SSF141868">
    <property type="entry name" value="EAL domain-like"/>
    <property type="match status" value="1"/>
</dbReference>
<evidence type="ECO:0000259" key="5">
    <source>
        <dbReference type="PROSITE" id="PS50885"/>
    </source>
</evidence>
<dbReference type="EMBL" id="CP098827">
    <property type="protein sequence ID" value="XBO70596.1"/>
    <property type="molecule type" value="Genomic_DNA"/>
</dbReference>
<feature type="transmembrane region" description="Helical" evidence="3">
    <location>
        <begin position="242"/>
        <end position="261"/>
    </location>
</feature>
<feature type="domain" description="EAL" evidence="4">
    <location>
        <begin position="484"/>
        <end position="737"/>
    </location>
</feature>
<dbReference type="InterPro" id="IPR001633">
    <property type="entry name" value="EAL_dom"/>
</dbReference>
<dbReference type="PROSITE" id="PS50885">
    <property type="entry name" value="HAMP"/>
    <property type="match status" value="1"/>
</dbReference>
<dbReference type="Pfam" id="PF00990">
    <property type="entry name" value="GGDEF"/>
    <property type="match status" value="1"/>
</dbReference>
<feature type="domain" description="GGDEF" evidence="6">
    <location>
        <begin position="346"/>
        <end position="476"/>
    </location>
</feature>
<dbReference type="GO" id="GO:0007165">
    <property type="term" value="P:signal transduction"/>
    <property type="evidence" value="ECO:0007669"/>
    <property type="project" value="InterPro"/>
</dbReference>
<dbReference type="Gene3D" id="3.20.20.450">
    <property type="entry name" value="EAL domain"/>
    <property type="match status" value="1"/>
</dbReference>
<dbReference type="Pfam" id="PF14827">
    <property type="entry name" value="dCache_3"/>
    <property type="match status" value="1"/>
</dbReference>
<keyword evidence="2" id="KW-0973">c-di-GMP</keyword>
<feature type="domain" description="HAMP" evidence="5">
    <location>
        <begin position="262"/>
        <end position="314"/>
    </location>
</feature>
<gene>
    <name evidence="7" type="ORF">NFG58_18620</name>
</gene>
<keyword evidence="3" id="KW-0812">Transmembrane</keyword>
<dbReference type="InterPro" id="IPR000160">
    <property type="entry name" value="GGDEF_dom"/>
</dbReference>
<name>A0AAU7KG01_9GAMM</name>
<dbReference type="InterPro" id="IPR050706">
    <property type="entry name" value="Cyclic-di-GMP_PDE-like"/>
</dbReference>
<dbReference type="PANTHER" id="PTHR33121:SF71">
    <property type="entry name" value="OXYGEN SENSOR PROTEIN DOSP"/>
    <property type="match status" value="1"/>
</dbReference>
<evidence type="ECO:0000259" key="4">
    <source>
        <dbReference type="PROSITE" id="PS50883"/>
    </source>
</evidence>
<dbReference type="AlphaFoldDB" id="A0AAU7KG01"/>
<dbReference type="GO" id="GO:0071111">
    <property type="term" value="F:cyclic-guanylate-specific phosphodiesterase activity"/>
    <property type="evidence" value="ECO:0007669"/>
    <property type="project" value="UniProtKB-EC"/>
</dbReference>
<dbReference type="FunFam" id="3.20.20.450:FF:000001">
    <property type="entry name" value="Cyclic di-GMP phosphodiesterase yahA"/>
    <property type="match status" value="1"/>
</dbReference>
<evidence type="ECO:0000256" key="1">
    <source>
        <dbReference type="ARBA" id="ARBA00012282"/>
    </source>
</evidence>
<protein>
    <recommendedName>
        <fullName evidence="1">cyclic-guanylate-specific phosphodiesterase</fullName>
        <ecNumber evidence="1">3.1.4.52</ecNumber>
    </recommendedName>
</protein>
<dbReference type="SUPFAM" id="SSF55073">
    <property type="entry name" value="Nucleotide cyclase"/>
    <property type="match status" value="1"/>
</dbReference>
<keyword evidence="3" id="KW-0472">Membrane</keyword>
<dbReference type="CDD" id="cd01949">
    <property type="entry name" value="GGDEF"/>
    <property type="match status" value="1"/>
</dbReference>
<dbReference type="NCBIfam" id="TIGR00254">
    <property type="entry name" value="GGDEF"/>
    <property type="match status" value="1"/>
</dbReference>
<dbReference type="Gene3D" id="6.10.340.10">
    <property type="match status" value="1"/>
</dbReference>
<dbReference type="RefSeq" id="WP_222517085.1">
    <property type="nucleotide sequence ID" value="NZ_CP098827.1"/>
</dbReference>
<organism evidence="7">
    <name type="scientific">Halomonas sp. RT37</name>
    <dbReference type="NCBI Taxonomy" id="2950872"/>
    <lineage>
        <taxon>Bacteria</taxon>
        <taxon>Pseudomonadati</taxon>
        <taxon>Pseudomonadota</taxon>
        <taxon>Gammaproteobacteria</taxon>
        <taxon>Oceanospirillales</taxon>
        <taxon>Halomonadaceae</taxon>
        <taxon>Halomonas</taxon>
    </lineage>
</organism>
<dbReference type="PROSITE" id="PS50883">
    <property type="entry name" value="EAL"/>
    <property type="match status" value="1"/>
</dbReference>
<dbReference type="GO" id="GO:0016020">
    <property type="term" value="C:membrane"/>
    <property type="evidence" value="ECO:0007669"/>
    <property type="project" value="InterPro"/>
</dbReference>
<dbReference type="InterPro" id="IPR043128">
    <property type="entry name" value="Rev_trsase/Diguanyl_cyclase"/>
</dbReference>